<dbReference type="EMBL" id="CP034183">
    <property type="protein sequence ID" value="AZI43795.1"/>
    <property type="molecule type" value="Genomic_DNA"/>
</dbReference>
<dbReference type="Pfam" id="PF04167">
    <property type="entry name" value="DUF402"/>
    <property type="match status" value="1"/>
</dbReference>
<dbReference type="Gene3D" id="2.40.380.10">
    <property type="entry name" value="FomD-like"/>
    <property type="match status" value="1"/>
</dbReference>
<sequence>MAPAKPPKIERHDLAAKLHHTNTGLRPVDRYSQHSDGLFVSRRFVAHPRIRAWHAHLLPALGLQICRYDFYGVREHDYYLDLATISEDGGVWTMHDHYLDVLIWRGKRAEVVDEDEFLSAALAGYLPQQQAERVWEQARTLLSDLVQHGFELGAYLAAQGVDPRLADFGEVPLCS</sequence>
<feature type="domain" description="DUF402" evidence="1">
    <location>
        <begin position="25"/>
        <end position="150"/>
    </location>
</feature>
<dbReference type="Proteomes" id="UP000276417">
    <property type="component" value="Chromosome 1"/>
</dbReference>
<dbReference type="OrthoDB" id="3821551at2"/>
<dbReference type="AlphaFoldDB" id="A0A3G8YFR7"/>
<gene>
    <name evidence="2" type="ORF">EHF33_05160</name>
</gene>
<organism evidence="2 3">
    <name type="scientific">Deinococcus psychrotolerans</name>
    <dbReference type="NCBI Taxonomy" id="2489213"/>
    <lineage>
        <taxon>Bacteria</taxon>
        <taxon>Thermotogati</taxon>
        <taxon>Deinococcota</taxon>
        <taxon>Deinococci</taxon>
        <taxon>Deinococcales</taxon>
        <taxon>Deinococcaceae</taxon>
        <taxon>Deinococcus</taxon>
    </lineage>
</organism>
<evidence type="ECO:0000313" key="3">
    <source>
        <dbReference type="Proteomes" id="UP000276417"/>
    </source>
</evidence>
<dbReference type="KEGG" id="dph:EHF33_05160"/>
<accession>A0A3G8YFR7</accession>
<keyword evidence="3" id="KW-1185">Reference proteome</keyword>
<dbReference type="InterPro" id="IPR007295">
    <property type="entry name" value="DUF402"/>
</dbReference>
<name>A0A3G8YFR7_9DEIO</name>
<protein>
    <submittedName>
        <fullName evidence="2">DUF402 domain-containing protein</fullName>
    </submittedName>
</protein>
<dbReference type="InterPro" id="IPR035930">
    <property type="entry name" value="FomD-like_sf"/>
</dbReference>
<reference evidence="2 3" key="1">
    <citation type="submission" date="2018-11" db="EMBL/GenBank/DDBJ databases">
        <title>Deinococcus shelandsis sp. nov., isolated from South Shetland Islands soil of Antarctica.</title>
        <authorList>
            <person name="Tian J."/>
        </authorList>
    </citation>
    <scope>NUCLEOTIDE SEQUENCE [LARGE SCALE GENOMIC DNA]</scope>
    <source>
        <strain evidence="2 3">S14-83T</strain>
    </source>
</reference>
<evidence type="ECO:0000259" key="1">
    <source>
        <dbReference type="Pfam" id="PF04167"/>
    </source>
</evidence>
<evidence type="ECO:0000313" key="2">
    <source>
        <dbReference type="EMBL" id="AZI43795.1"/>
    </source>
</evidence>
<proteinExistence type="predicted"/>
<dbReference type="SUPFAM" id="SSF159234">
    <property type="entry name" value="FomD-like"/>
    <property type="match status" value="1"/>
</dbReference>